<keyword evidence="6" id="KW-1185">Reference proteome</keyword>
<proteinExistence type="inferred from homology"/>
<dbReference type="InterPro" id="IPR036282">
    <property type="entry name" value="Glutathione-S-Trfase_C_sf"/>
</dbReference>
<comment type="subunit">
    <text evidence="1">Homodimer.</text>
</comment>
<dbReference type="SFLD" id="SFLDS00019">
    <property type="entry name" value="Glutathione_Transferase_(cytos"/>
    <property type="match status" value="1"/>
</dbReference>
<dbReference type="CDD" id="cd03206">
    <property type="entry name" value="GST_C_7"/>
    <property type="match status" value="1"/>
</dbReference>
<feature type="domain" description="GST N-terminal" evidence="3">
    <location>
        <begin position="2"/>
        <end position="83"/>
    </location>
</feature>
<dbReference type="EMBL" id="BAABBN010000004">
    <property type="protein sequence ID" value="GAA3918997.1"/>
    <property type="molecule type" value="Genomic_DNA"/>
</dbReference>
<comment type="similarity">
    <text evidence="2">Belongs to the GST superfamily.</text>
</comment>
<dbReference type="PROSITE" id="PS50404">
    <property type="entry name" value="GST_NTER"/>
    <property type="match status" value="1"/>
</dbReference>
<comment type="caution">
    <text evidence="5">The sequence shown here is derived from an EMBL/GenBank/DDBJ whole genome shotgun (WGS) entry which is preliminary data.</text>
</comment>
<dbReference type="InterPro" id="IPR036249">
    <property type="entry name" value="Thioredoxin-like_sf"/>
</dbReference>
<dbReference type="SFLD" id="SFLDG00358">
    <property type="entry name" value="Main_(cytGST)"/>
    <property type="match status" value="1"/>
</dbReference>
<dbReference type="Gene3D" id="3.40.30.10">
    <property type="entry name" value="Glutaredoxin"/>
    <property type="match status" value="1"/>
</dbReference>
<dbReference type="SUPFAM" id="SSF47616">
    <property type="entry name" value="GST C-terminal domain-like"/>
    <property type="match status" value="1"/>
</dbReference>
<dbReference type="PROSITE" id="PS50405">
    <property type="entry name" value="GST_CTER"/>
    <property type="match status" value="1"/>
</dbReference>
<evidence type="ECO:0000259" key="3">
    <source>
        <dbReference type="PROSITE" id="PS50404"/>
    </source>
</evidence>
<evidence type="ECO:0000256" key="2">
    <source>
        <dbReference type="RuleBase" id="RU003494"/>
    </source>
</evidence>
<feature type="domain" description="GST C-terminal" evidence="4">
    <location>
        <begin position="89"/>
        <end position="207"/>
    </location>
</feature>
<dbReference type="RefSeq" id="WP_344796670.1">
    <property type="nucleotide sequence ID" value="NZ_BAABBN010000004.1"/>
</dbReference>
<name>A0ABP7MEZ9_9GAMM</name>
<dbReference type="Gene3D" id="1.20.1050.10">
    <property type="match status" value="1"/>
</dbReference>
<evidence type="ECO:0000256" key="1">
    <source>
        <dbReference type="ARBA" id="ARBA00011738"/>
    </source>
</evidence>
<sequence>MSAIKLYRHPLSGHSHRVEVILSLLGLDAEIIDVDLKAGAHKKPEFLAKNSFGQVPALDDGDVTLSDSNAILVYLASKYDTERTWYPEDLTDQAEVQRFLSVAAGKVAFGPAAARLVNVFGAGLDHDAAIATAHGILIELEAHLNGRDWLATDLPTIADAANYAYIAHAPEGDVSLENYPNIRAWIERFESLPRFIAFEKTPVGLCA</sequence>
<dbReference type="InterPro" id="IPR004046">
    <property type="entry name" value="GST_C"/>
</dbReference>
<dbReference type="Proteomes" id="UP001501565">
    <property type="component" value="Unassembled WGS sequence"/>
</dbReference>
<dbReference type="InterPro" id="IPR040079">
    <property type="entry name" value="Glutathione_S-Trfase"/>
</dbReference>
<protein>
    <submittedName>
        <fullName evidence="5">Glutathione S-transferase</fullName>
    </submittedName>
</protein>
<dbReference type="CDD" id="cd03056">
    <property type="entry name" value="GST_N_4"/>
    <property type="match status" value="1"/>
</dbReference>
<evidence type="ECO:0000313" key="6">
    <source>
        <dbReference type="Proteomes" id="UP001501565"/>
    </source>
</evidence>
<evidence type="ECO:0000259" key="4">
    <source>
        <dbReference type="PROSITE" id="PS50405"/>
    </source>
</evidence>
<dbReference type="PANTHER" id="PTHR43969:SF9">
    <property type="entry name" value="GLUTATHIONE S TRANSFERASE D10, ISOFORM A-RELATED"/>
    <property type="match status" value="1"/>
</dbReference>
<dbReference type="InterPro" id="IPR010987">
    <property type="entry name" value="Glutathione-S-Trfase_C-like"/>
</dbReference>
<gene>
    <name evidence="5" type="ORF">GCM10022277_12910</name>
</gene>
<dbReference type="PANTHER" id="PTHR43969">
    <property type="entry name" value="GLUTATHIONE S TRANSFERASE D10, ISOFORM A-RELATED"/>
    <property type="match status" value="1"/>
</dbReference>
<dbReference type="InterPro" id="IPR004045">
    <property type="entry name" value="Glutathione_S-Trfase_N"/>
</dbReference>
<dbReference type="SFLD" id="SFLDG01151">
    <property type="entry name" value="Main.2:_Nu-like"/>
    <property type="match status" value="1"/>
</dbReference>
<dbReference type="SUPFAM" id="SSF52833">
    <property type="entry name" value="Thioredoxin-like"/>
    <property type="match status" value="1"/>
</dbReference>
<dbReference type="Pfam" id="PF00043">
    <property type="entry name" value="GST_C"/>
    <property type="match status" value="1"/>
</dbReference>
<accession>A0ABP7MEZ9</accession>
<dbReference type="Pfam" id="PF02798">
    <property type="entry name" value="GST_N"/>
    <property type="match status" value="1"/>
</dbReference>
<organism evidence="5 6">
    <name type="scientific">Litoribacillus peritrichatus</name>
    <dbReference type="NCBI Taxonomy" id="718191"/>
    <lineage>
        <taxon>Bacteria</taxon>
        <taxon>Pseudomonadati</taxon>
        <taxon>Pseudomonadota</taxon>
        <taxon>Gammaproteobacteria</taxon>
        <taxon>Oceanospirillales</taxon>
        <taxon>Oceanospirillaceae</taxon>
        <taxon>Litoribacillus</taxon>
    </lineage>
</organism>
<evidence type="ECO:0000313" key="5">
    <source>
        <dbReference type="EMBL" id="GAA3918997.1"/>
    </source>
</evidence>
<reference evidence="6" key="1">
    <citation type="journal article" date="2019" name="Int. J. Syst. Evol. Microbiol.">
        <title>The Global Catalogue of Microorganisms (GCM) 10K type strain sequencing project: providing services to taxonomists for standard genome sequencing and annotation.</title>
        <authorList>
            <consortium name="The Broad Institute Genomics Platform"/>
            <consortium name="The Broad Institute Genome Sequencing Center for Infectious Disease"/>
            <person name="Wu L."/>
            <person name="Ma J."/>
        </authorList>
    </citation>
    <scope>NUCLEOTIDE SEQUENCE [LARGE SCALE GENOMIC DNA]</scope>
    <source>
        <strain evidence="6">JCM 17551</strain>
    </source>
</reference>